<evidence type="ECO:0000313" key="2">
    <source>
        <dbReference type="EMBL" id="ANX13650.1"/>
    </source>
</evidence>
<proteinExistence type="predicted"/>
<sequence length="130" mass="15044">MNTVNKGTIWLLSLISLITIALTFVELSQPYESPEDAQSRFEMHIKPLYTLCLIGTTAALFYFKNKLRSFDGPVFIFLGGLWYLWVFMTFTVGWVMIQGFIGFFLSLIVSLILTLYQWIMNVKNQKNHTS</sequence>
<keyword evidence="3" id="KW-1185">Reference proteome</keyword>
<protein>
    <submittedName>
        <fullName evidence="2">Uncharacterized protein</fullName>
    </submittedName>
</protein>
<dbReference type="RefSeq" id="WP_066292765.1">
    <property type="nucleotide sequence ID" value="NZ_CP016761.1"/>
</dbReference>
<keyword evidence="1" id="KW-0472">Membrane</keyword>
<feature type="transmembrane region" description="Helical" evidence="1">
    <location>
        <begin position="75"/>
        <end position="94"/>
    </location>
</feature>
<feature type="transmembrane region" description="Helical" evidence="1">
    <location>
        <begin position="100"/>
        <end position="119"/>
    </location>
</feature>
<organism evidence="2 3">
    <name type="scientific">Fictibacillus arsenicus</name>
    <dbReference type="NCBI Taxonomy" id="255247"/>
    <lineage>
        <taxon>Bacteria</taxon>
        <taxon>Bacillati</taxon>
        <taxon>Bacillota</taxon>
        <taxon>Bacilli</taxon>
        <taxon>Bacillales</taxon>
        <taxon>Fictibacillaceae</taxon>
        <taxon>Fictibacillus</taxon>
    </lineage>
</organism>
<keyword evidence="1" id="KW-1133">Transmembrane helix</keyword>
<dbReference type="Proteomes" id="UP000077412">
    <property type="component" value="Chromosome"/>
</dbReference>
<name>A0A1B1Z890_9BACL</name>
<feature type="transmembrane region" description="Helical" evidence="1">
    <location>
        <begin position="7"/>
        <end position="25"/>
    </location>
</feature>
<gene>
    <name evidence="2" type="ORF">ABE41_016690</name>
</gene>
<accession>A0A1B1Z890</accession>
<feature type="transmembrane region" description="Helical" evidence="1">
    <location>
        <begin position="45"/>
        <end position="63"/>
    </location>
</feature>
<evidence type="ECO:0000256" key="1">
    <source>
        <dbReference type="SAM" id="Phobius"/>
    </source>
</evidence>
<dbReference type="OrthoDB" id="2876005at2"/>
<dbReference type="AlphaFoldDB" id="A0A1B1Z890"/>
<dbReference type="KEGG" id="far:ABE41_016690"/>
<keyword evidence="1" id="KW-0812">Transmembrane</keyword>
<evidence type="ECO:0000313" key="3">
    <source>
        <dbReference type="Proteomes" id="UP000077412"/>
    </source>
</evidence>
<reference evidence="2 3" key="1">
    <citation type="submission" date="2016-08" db="EMBL/GenBank/DDBJ databases">
        <title>Complete genome sequence of Fictibacillus arsenicus G25-54, a strain with toxicity to nematodes and a potential arsenic-resistance activity.</title>
        <authorList>
            <person name="Zheng Z."/>
        </authorList>
    </citation>
    <scope>NUCLEOTIDE SEQUENCE [LARGE SCALE GENOMIC DNA]</scope>
    <source>
        <strain evidence="2 3">G25-54</strain>
    </source>
</reference>
<dbReference type="EMBL" id="CP016761">
    <property type="protein sequence ID" value="ANX13650.1"/>
    <property type="molecule type" value="Genomic_DNA"/>
</dbReference>